<comment type="caution">
    <text evidence="5">The sequence shown here is derived from an EMBL/GenBank/DDBJ whole genome shotgun (WGS) entry which is preliminary data.</text>
</comment>
<evidence type="ECO:0000259" key="4">
    <source>
        <dbReference type="PROSITE" id="PS51118"/>
    </source>
</evidence>
<keyword evidence="1" id="KW-0805">Transcription regulation</keyword>
<dbReference type="OrthoDB" id="9782219at2"/>
<sequence>MRSKSFDGMVCSIAGVLDVLGDRWGVLIIRDISLGLSRYEDLRRSTDVTHATLSDRLKHLESNGLVERRQYQSGPDRYEYLLTRKGRDVILVIQALAQVGDKWAVTGEGGPPLKFVDRNSGRAIKLALVDEKSGDVVPLRDVRPQAGPGADDLVRWRIEKFENKAGLRGQ</sequence>
<feature type="domain" description="HTH hxlR-type" evidence="4">
    <location>
        <begin position="11"/>
        <end position="108"/>
    </location>
</feature>
<evidence type="ECO:0000256" key="2">
    <source>
        <dbReference type="ARBA" id="ARBA00023125"/>
    </source>
</evidence>
<dbReference type="Gene3D" id="1.10.10.10">
    <property type="entry name" value="Winged helix-like DNA-binding domain superfamily/Winged helix DNA-binding domain"/>
    <property type="match status" value="1"/>
</dbReference>
<dbReference type="PROSITE" id="PS51118">
    <property type="entry name" value="HTH_HXLR"/>
    <property type="match status" value="1"/>
</dbReference>
<dbReference type="EMBL" id="LNCU01000013">
    <property type="protein sequence ID" value="KWV60672.1"/>
    <property type="molecule type" value="Genomic_DNA"/>
</dbReference>
<reference evidence="5 6" key="1">
    <citation type="submission" date="2015-11" db="EMBL/GenBank/DDBJ databases">
        <title>Draft Genome Sequence of the Strain BR 10303 (Bradyrhizobium sp.) isolated from nodules of Centrolobium paraense.</title>
        <authorList>
            <person name="Zelli J.E."/>
            <person name="Simoes-Araujo J.L."/>
            <person name="Barauna A.C."/>
            <person name="Silva K."/>
        </authorList>
    </citation>
    <scope>NUCLEOTIDE SEQUENCE [LARGE SCALE GENOMIC DNA]</scope>
    <source>
        <strain evidence="5 6">BR 10303</strain>
    </source>
</reference>
<evidence type="ECO:0000256" key="1">
    <source>
        <dbReference type="ARBA" id="ARBA00023015"/>
    </source>
</evidence>
<accession>A0A109K4I4</accession>
<dbReference type="GO" id="GO:0003677">
    <property type="term" value="F:DNA binding"/>
    <property type="evidence" value="ECO:0007669"/>
    <property type="project" value="UniProtKB-KW"/>
</dbReference>
<dbReference type="InterPro" id="IPR036390">
    <property type="entry name" value="WH_DNA-bd_sf"/>
</dbReference>
<dbReference type="AlphaFoldDB" id="A0A109K4I4"/>
<dbReference type="PANTHER" id="PTHR33204:SF18">
    <property type="entry name" value="TRANSCRIPTIONAL REGULATORY PROTEIN"/>
    <property type="match status" value="1"/>
</dbReference>
<name>A0A109K4I4_9BRAD</name>
<evidence type="ECO:0000313" key="6">
    <source>
        <dbReference type="Proteomes" id="UP000057737"/>
    </source>
</evidence>
<organism evidence="5 6">
    <name type="scientific">Bradyrhizobium macuxiense</name>
    <dbReference type="NCBI Taxonomy" id="1755647"/>
    <lineage>
        <taxon>Bacteria</taxon>
        <taxon>Pseudomonadati</taxon>
        <taxon>Pseudomonadota</taxon>
        <taxon>Alphaproteobacteria</taxon>
        <taxon>Hyphomicrobiales</taxon>
        <taxon>Nitrobacteraceae</taxon>
        <taxon>Bradyrhizobium</taxon>
    </lineage>
</organism>
<evidence type="ECO:0000313" key="5">
    <source>
        <dbReference type="EMBL" id="KWV60672.1"/>
    </source>
</evidence>
<dbReference type="RefSeq" id="WP_066499682.1">
    <property type="nucleotide sequence ID" value="NZ_LNCU01000013.1"/>
</dbReference>
<dbReference type="InterPro" id="IPR036388">
    <property type="entry name" value="WH-like_DNA-bd_sf"/>
</dbReference>
<dbReference type="Proteomes" id="UP000057737">
    <property type="component" value="Unassembled WGS sequence"/>
</dbReference>
<evidence type="ECO:0000256" key="3">
    <source>
        <dbReference type="ARBA" id="ARBA00023163"/>
    </source>
</evidence>
<keyword evidence="3" id="KW-0804">Transcription</keyword>
<keyword evidence="6" id="KW-1185">Reference proteome</keyword>
<dbReference type="Pfam" id="PF01638">
    <property type="entry name" value="HxlR"/>
    <property type="match status" value="1"/>
</dbReference>
<dbReference type="PANTHER" id="PTHR33204">
    <property type="entry name" value="TRANSCRIPTIONAL REGULATOR, MARR FAMILY"/>
    <property type="match status" value="1"/>
</dbReference>
<protein>
    <submittedName>
        <fullName evidence="5">MarR family transcriptional regulator</fullName>
    </submittedName>
</protein>
<dbReference type="InterPro" id="IPR002577">
    <property type="entry name" value="HTH_HxlR"/>
</dbReference>
<proteinExistence type="predicted"/>
<keyword evidence="2" id="KW-0238">DNA-binding</keyword>
<gene>
    <name evidence="5" type="ORF">AS156_02190</name>
</gene>
<dbReference type="SUPFAM" id="SSF46785">
    <property type="entry name" value="Winged helix' DNA-binding domain"/>
    <property type="match status" value="1"/>
</dbReference>